<dbReference type="GO" id="GO:0004017">
    <property type="term" value="F:AMP kinase activity"/>
    <property type="evidence" value="ECO:0007669"/>
    <property type="project" value="UniProtKB-EC"/>
</dbReference>
<comment type="caution">
    <text evidence="6">The sequence shown here is derived from an EMBL/GenBank/DDBJ whole genome shotgun (WGS) entry which is preliminary data.</text>
</comment>
<evidence type="ECO:0000256" key="4">
    <source>
        <dbReference type="RuleBase" id="RU003330"/>
    </source>
</evidence>
<dbReference type="GO" id="GO:0005524">
    <property type="term" value="F:ATP binding"/>
    <property type="evidence" value="ECO:0007669"/>
    <property type="project" value="InterPro"/>
</dbReference>
<dbReference type="InterPro" id="IPR033690">
    <property type="entry name" value="Adenylat_kinase_CS"/>
</dbReference>
<dbReference type="InterPro" id="IPR006259">
    <property type="entry name" value="Adenyl_kin_sub"/>
</dbReference>
<evidence type="ECO:0000259" key="5">
    <source>
        <dbReference type="Pfam" id="PF05191"/>
    </source>
</evidence>
<dbReference type="AlphaFoldDB" id="A0AA43TQR5"/>
<proteinExistence type="inferred from homology"/>
<dbReference type="Gene3D" id="3.40.50.300">
    <property type="entry name" value="P-loop containing nucleotide triphosphate hydrolases"/>
    <property type="match status" value="1"/>
</dbReference>
<dbReference type="PRINTS" id="PR00094">
    <property type="entry name" value="ADENYLTKNASE"/>
</dbReference>
<sequence>MAPITDDTVDALRDTIRKLESRVHQLESRLGEGHGGSSANDRTMESIRMILMGPPGAGMTQGTKKVVNTNANNPCQGRERKLQRSKINTAHVIWVDLRVQATGDMLRSQVTKKTALGREAKKIMDQGGLVSDEIMVNMIKTELETNKDCSSGFILDGFPRTVAQAERLDGMLKDKQQPLQHAVELQIDDGLLVSRITGRLIHPASGRSYHKVFNPPRETMKDDVTGEPLIQRSDDNAETLKKRLATYHAQTSPVVDYYQKTGIWKPIDASQEPGQVWKSLLGVFGDQQKQKGRPAIPSVSFARSRERFNVKEVNKHLTTLAHWNSFDNVWRSHLKGSKSQ</sequence>
<evidence type="ECO:0000256" key="2">
    <source>
        <dbReference type="ARBA" id="ARBA00022741"/>
    </source>
</evidence>
<dbReference type="PANTHER" id="PTHR23359">
    <property type="entry name" value="NUCLEOTIDE KINASE"/>
    <property type="match status" value="1"/>
</dbReference>
<dbReference type="EC" id="2.7.4.3" evidence="6"/>
<dbReference type="SUPFAM" id="SSF52540">
    <property type="entry name" value="P-loop containing nucleoside triphosphate hydrolases"/>
    <property type="match status" value="1"/>
</dbReference>
<dbReference type="EMBL" id="JAPUFD010000006">
    <property type="protein sequence ID" value="MDI1487906.1"/>
    <property type="molecule type" value="Genomic_DNA"/>
</dbReference>
<dbReference type="InterPro" id="IPR000850">
    <property type="entry name" value="Adenylat/UMP-CMP_kin"/>
</dbReference>
<dbReference type="NCBIfam" id="TIGR01351">
    <property type="entry name" value="adk"/>
    <property type="match status" value="1"/>
</dbReference>
<dbReference type="Pfam" id="PF00406">
    <property type="entry name" value="ADK"/>
    <property type="match status" value="1"/>
</dbReference>
<evidence type="ECO:0000256" key="3">
    <source>
        <dbReference type="ARBA" id="ARBA00022777"/>
    </source>
</evidence>
<keyword evidence="3 4" id="KW-0418">Kinase</keyword>
<organism evidence="6 7">
    <name type="scientific">Ramalina farinacea</name>
    <dbReference type="NCBI Taxonomy" id="258253"/>
    <lineage>
        <taxon>Eukaryota</taxon>
        <taxon>Fungi</taxon>
        <taxon>Dikarya</taxon>
        <taxon>Ascomycota</taxon>
        <taxon>Pezizomycotina</taxon>
        <taxon>Lecanoromycetes</taxon>
        <taxon>OSLEUM clade</taxon>
        <taxon>Lecanoromycetidae</taxon>
        <taxon>Lecanorales</taxon>
        <taxon>Lecanorineae</taxon>
        <taxon>Ramalinaceae</taxon>
        <taxon>Ramalina</taxon>
    </lineage>
</organism>
<dbReference type="InterPro" id="IPR007862">
    <property type="entry name" value="Adenylate_kinase_lid-dom"/>
</dbReference>
<dbReference type="HAMAP" id="MF_00235">
    <property type="entry name" value="Adenylate_kinase_Adk"/>
    <property type="match status" value="1"/>
</dbReference>
<gene>
    <name evidence="6" type="primary">ADK1</name>
    <name evidence="6" type="ORF">OHK93_007179</name>
</gene>
<keyword evidence="2" id="KW-0547">Nucleotide-binding</keyword>
<evidence type="ECO:0000313" key="6">
    <source>
        <dbReference type="EMBL" id="MDI1487906.1"/>
    </source>
</evidence>
<name>A0AA43TQR5_9LECA</name>
<feature type="domain" description="Adenylate kinase active site lid" evidence="5">
    <location>
        <begin position="199"/>
        <end position="234"/>
    </location>
</feature>
<dbReference type="InterPro" id="IPR027417">
    <property type="entry name" value="P-loop_NTPase"/>
</dbReference>
<dbReference type="PROSITE" id="PS00113">
    <property type="entry name" value="ADENYLATE_KINASE"/>
    <property type="match status" value="1"/>
</dbReference>
<evidence type="ECO:0000313" key="7">
    <source>
        <dbReference type="Proteomes" id="UP001161017"/>
    </source>
</evidence>
<dbReference type="CDD" id="cd01428">
    <property type="entry name" value="ADK"/>
    <property type="match status" value="1"/>
</dbReference>
<evidence type="ECO:0000256" key="1">
    <source>
        <dbReference type="ARBA" id="ARBA00022679"/>
    </source>
</evidence>
<reference evidence="6" key="1">
    <citation type="journal article" date="2023" name="Genome Biol. Evol.">
        <title>First Whole Genome Sequence and Flow Cytometry Genome Size Data for the Lichen-Forming Fungus Ramalina farinacea (Ascomycota).</title>
        <authorList>
            <person name="Llewellyn T."/>
            <person name="Mian S."/>
            <person name="Hill R."/>
            <person name="Leitch I.J."/>
            <person name="Gaya E."/>
        </authorList>
    </citation>
    <scope>NUCLEOTIDE SEQUENCE</scope>
    <source>
        <strain evidence="6">LIQ254RAFAR</strain>
    </source>
</reference>
<protein>
    <submittedName>
        <fullName evidence="6">Adenylate kinase</fullName>
        <ecNumber evidence="6">2.7.4.3</ecNumber>
    </submittedName>
</protein>
<keyword evidence="7" id="KW-1185">Reference proteome</keyword>
<dbReference type="Proteomes" id="UP001161017">
    <property type="component" value="Unassembled WGS sequence"/>
</dbReference>
<keyword evidence="1 4" id="KW-0808">Transferase</keyword>
<dbReference type="FunFam" id="3.40.50.300:FF:000106">
    <property type="entry name" value="Adenylate kinase mitochondrial"/>
    <property type="match status" value="1"/>
</dbReference>
<comment type="similarity">
    <text evidence="4">Belongs to the adenylate kinase family.</text>
</comment>
<accession>A0AA43TQR5</accession>
<dbReference type="Pfam" id="PF05191">
    <property type="entry name" value="ADK_lid"/>
    <property type="match status" value="1"/>
</dbReference>